<organism evidence="2 3">
    <name type="scientific">Colletotrichum spinosum</name>
    <dbReference type="NCBI Taxonomy" id="1347390"/>
    <lineage>
        <taxon>Eukaryota</taxon>
        <taxon>Fungi</taxon>
        <taxon>Dikarya</taxon>
        <taxon>Ascomycota</taxon>
        <taxon>Pezizomycotina</taxon>
        <taxon>Sordariomycetes</taxon>
        <taxon>Hypocreomycetidae</taxon>
        <taxon>Glomerellales</taxon>
        <taxon>Glomerellaceae</taxon>
        <taxon>Colletotrichum</taxon>
        <taxon>Colletotrichum orbiculare species complex</taxon>
    </lineage>
</organism>
<gene>
    <name evidence="2" type="ORF">C8035_v006391</name>
</gene>
<evidence type="ECO:0000313" key="3">
    <source>
        <dbReference type="Proteomes" id="UP000295083"/>
    </source>
</evidence>
<keyword evidence="3" id="KW-1185">Reference proteome</keyword>
<proteinExistence type="predicted"/>
<dbReference type="EMBL" id="QAPG01000287">
    <property type="protein sequence ID" value="TDZ29243.1"/>
    <property type="molecule type" value="Genomic_DNA"/>
</dbReference>
<reference evidence="2 3" key="1">
    <citation type="submission" date="2018-11" db="EMBL/GenBank/DDBJ databases">
        <title>Genome sequence and assembly of Colletotrichum spinosum.</title>
        <authorList>
            <person name="Gan P."/>
            <person name="Shirasu K."/>
        </authorList>
    </citation>
    <scope>NUCLEOTIDE SEQUENCE [LARGE SCALE GENOMIC DNA]</scope>
    <source>
        <strain evidence="2 3">CBS 515.97</strain>
    </source>
</reference>
<evidence type="ECO:0000313" key="2">
    <source>
        <dbReference type="EMBL" id="TDZ29243.1"/>
    </source>
</evidence>
<feature type="transmembrane region" description="Helical" evidence="1">
    <location>
        <begin position="32"/>
        <end position="52"/>
    </location>
</feature>
<dbReference type="Proteomes" id="UP000295083">
    <property type="component" value="Unassembled WGS sequence"/>
</dbReference>
<protein>
    <submittedName>
        <fullName evidence="2">Uncharacterized protein</fullName>
    </submittedName>
</protein>
<name>A0A4R8Q667_9PEZI</name>
<comment type="caution">
    <text evidence="2">The sequence shown here is derived from an EMBL/GenBank/DDBJ whole genome shotgun (WGS) entry which is preliminary data.</text>
</comment>
<keyword evidence="1" id="KW-1133">Transmembrane helix</keyword>
<evidence type="ECO:0000256" key="1">
    <source>
        <dbReference type="SAM" id="Phobius"/>
    </source>
</evidence>
<keyword evidence="1" id="KW-0472">Membrane</keyword>
<accession>A0A4R8Q667</accession>
<sequence length="71" mass="8467">MNINFIKIIHNYKNYIYFYKSLKELVLYQDDFTTFSSLLEVAVVIFSLNIFLEYITISRVKKTNNKEESSA</sequence>
<keyword evidence="1" id="KW-0812">Transmembrane</keyword>
<dbReference type="AlphaFoldDB" id="A0A4R8Q667"/>